<proteinExistence type="predicted"/>
<dbReference type="Proteomes" id="UP000324585">
    <property type="component" value="Unassembled WGS sequence"/>
</dbReference>
<feature type="signal peptide" evidence="1">
    <location>
        <begin position="1"/>
        <end position="33"/>
    </location>
</feature>
<dbReference type="AlphaFoldDB" id="A0A5J4Z3D0"/>
<protein>
    <submittedName>
        <fullName evidence="2">Uncharacterized protein</fullName>
    </submittedName>
</protein>
<sequence length="657" mass="73834">MRGGCGCVWNVKRGAWRAFGVVAAAAAPPTASAAYSATAPTTRTTAVHGVAASTRSHAQARVGAASAAPYTQQEFEHAMVRLDRRALRGRRKVAVAVLGDAPSVAMAMLAHRMCAASGAPPPVALIAHAGIALYEPRDNLVGERKRRLYIDRVEASLVAANIHVHRFSIRKHPGAAPGFALEQVYAAEAYRLGCSRILFAKTADRFALHLLRRYADFNPDLRDLAEYLSPSGRVLTALDETVIDKMYPFFEEWNLTSRYPHMWSPRAPSRFELFCEREGLFYHEHANLVDSDYLSELVVRDILERHSQHAMERTVQAAWIILKHVQRIETAMQTMTRDALARSVLHTDVAGFFVVDARYFTSRLARDPVRAEHLRRAFVTPRNFNAPLRTMAIRMLTDLIRTVSPKMYPVKTSKVSLLYEFLYEGKAGTRNKALDGKERNTLIGNARVIRRYRPNGERSGSVPFVMADGKVASIHDLLICRTKPSMHEMKQSAKLIAVNDVRSWDNRFVVGVRECGAMPFAPHETAAAVAARYLQADWGGDRSRELTFENEVARVQPALDANERVYLVRFCIDRDLRELARLAPGCLKSKIPRYVRYTLPVFVEYQGSGLKYGRLAAIPHLGYRADPEMVFCCYSYPWFSAMPQDALFPQLHNDDDL</sequence>
<feature type="chain" id="PRO_5023811056" evidence="1">
    <location>
        <begin position="34"/>
        <end position="657"/>
    </location>
</feature>
<organism evidence="2 3">
    <name type="scientific">Porphyridium purpureum</name>
    <name type="common">Red alga</name>
    <name type="synonym">Porphyridium cruentum</name>
    <dbReference type="NCBI Taxonomy" id="35688"/>
    <lineage>
        <taxon>Eukaryota</taxon>
        <taxon>Rhodophyta</taxon>
        <taxon>Bangiophyceae</taxon>
        <taxon>Porphyridiales</taxon>
        <taxon>Porphyridiaceae</taxon>
        <taxon>Porphyridium</taxon>
    </lineage>
</organism>
<accession>A0A5J4Z3D0</accession>
<evidence type="ECO:0000313" key="2">
    <source>
        <dbReference type="EMBL" id="KAA8497712.1"/>
    </source>
</evidence>
<comment type="caution">
    <text evidence="2">The sequence shown here is derived from an EMBL/GenBank/DDBJ whole genome shotgun (WGS) entry which is preliminary data.</text>
</comment>
<keyword evidence="1" id="KW-0732">Signal</keyword>
<dbReference type="EMBL" id="VRMN01000001">
    <property type="protein sequence ID" value="KAA8497712.1"/>
    <property type="molecule type" value="Genomic_DNA"/>
</dbReference>
<name>A0A5J4Z3D0_PORPP</name>
<evidence type="ECO:0000313" key="3">
    <source>
        <dbReference type="Proteomes" id="UP000324585"/>
    </source>
</evidence>
<reference evidence="3" key="1">
    <citation type="journal article" date="2019" name="Nat. Commun.">
        <title>Expansion of phycobilisome linker gene families in mesophilic red algae.</title>
        <authorList>
            <person name="Lee J."/>
            <person name="Kim D."/>
            <person name="Bhattacharya D."/>
            <person name="Yoon H.S."/>
        </authorList>
    </citation>
    <scope>NUCLEOTIDE SEQUENCE [LARGE SCALE GENOMIC DNA]</scope>
    <source>
        <strain evidence="3">CCMP 1328</strain>
    </source>
</reference>
<evidence type="ECO:0000256" key="1">
    <source>
        <dbReference type="SAM" id="SignalP"/>
    </source>
</evidence>
<keyword evidence="3" id="KW-1185">Reference proteome</keyword>
<gene>
    <name evidence="2" type="ORF">FVE85_5297</name>
</gene>